<dbReference type="Proteomes" id="UP001297361">
    <property type="component" value="Unassembled WGS sequence"/>
</dbReference>
<name>A0AAJ2X232_XANCA</name>
<gene>
    <name evidence="1" type="ORF">LLE72_006865</name>
</gene>
<reference evidence="1" key="2">
    <citation type="submission" date="2024-01" db="EMBL/GenBank/DDBJ databases">
        <title>Long-read genome sequencing of X. campestris pv. papavericola.</title>
        <authorList>
            <person name="Hussain R.M.F."/>
            <person name="Greer S."/>
            <person name="Harrison J."/>
            <person name="Grant M."/>
            <person name="Vicente J."/>
            <person name="Studholme D.J."/>
        </authorList>
    </citation>
    <scope>NUCLEOTIDE SEQUENCE</scope>
    <source>
        <strain evidence="1">NCPPB 2970</strain>
    </source>
</reference>
<dbReference type="EMBL" id="JAJFNJ020000003">
    <property type="protein sequence ID" value="MEC3887481.1"/>
    <property type="molecule type" value="Genomic_DNA"/>
</dbReference>
<comment type="caution">
    <text evidence="1">The sequence shown here is derived from an EMBL/GenBank/DDBJ whole genome shotgun (WGS) entry which is preliminary data.</text>
</comment>
<protein>
    <submittedName>
        <fullName evidence="1">Uncharacterized protein</fullName>
    </submittedName>
</protein>
<reference evidence="1" key="1">
    <citation type="submission" date="2021-10" db="EMBL/GenBank/DDBJ databases">
        <authorList>
            <person name="Hussein R."/>
            <person name="Harrison J."/>
            <person name="Studholme D.J."/>
            <person name="Vicente J."/>
            <person name="Grant M."/>
        </authorList>
    </citation>
    <scope>NUCLEOTIDE SEQUENCE</scope>
    <source>
        <strain evidence="1">NCPPB 2970</strain>
    </source>
</reference>
<organism evidence="1 2">
    <name type="scientific">Xanthomonas campestris pv. papavericola</name>
    <dbReference type="NCBI Taxonomy" id="487881"/>
    <lineage>
        <taxon>Bacteria</taxon>
        <taxon>Pseudomonadati</taxon>
        <taxon>Pseudomonadota</taxon>
        <taxon>Gammaproteobacteria</taxon>
        <taxon>Lysobacterales</taxon>
        <taxon>Lysobacteraceae</taxon>
        <taxon>Xanthomonas</taxon>
    </lineage>
</organism>
<proteinExistence type="predicted"/>
<dbReference type="AlphaFoldDB" id="A0AAJ2X232"/>
<evidence type="ECO:0000313" key="2">
    <source>
        <dbReference type="Proteomes" id="UP001297361"/>
    </source>
</evidence>
<accession>A0AAJ2X232</accession>
<sequence length="170" mass="18997">MTKSGRFHYASAHALRVIKMREWSPDGQPGKPNRLSLTKHHRSIAQQARAHSRAARAIAFAALLLLTSLTACAMQTTQDFDSTAWKSQRGVAFEDNTRIYMTGALKQVIHVGMRRDDVIVLLGPPDYMKESETTSTDAYYLGISPYAADTEKYIIQYQDGKVISHHSVQG</sequence>
<evidence type="ECO:0000313" key="1">
    <source>
        <dbReference type="EMBL" id="MEC3887481.1"/>
    </source>
</evidence>
<dbReference type="RefSeq" id="WP_146049839.1">
    <property type="nucleotide sequence ID" value="NZ_JAJFNJ020000003.1"/>
</dbReference>